<organism evidence="2 3">
    <name type="scientific">Rhizophagus irregularis</name>
    <dbReference type="NCBI Taxonomy" id="588596"/>
    <lineage>
        <taxon>Eukaryota</taxon>
        <taxon>Fungi</taxon>
        <taxon>Fungi incertae sedis</taxon>
        <taxon>Mucoromycota</taxon>
        <taxon>Glomeromycotina</taxon>
        <taxon>Glomeromycetes</taxon>
        <taxon>Glomerales</taxon>
        <taxon>Glomeraceae</taxon>
        <taxon>Rhizophagus</taxon>
    </lineage>
</organism>
<reference evidence="2" key="1">
    <citation type="submission" date="2020-05" db="EMBL/GenBank/DDBJ databases">
        <authorList>
            <person name="Rincon C."/>
            <person name="Sanders R I."/>
            <person name="Robbins C."/>
            <person name="Chaturvedi A."/>
        </authorList>
    </citation>
    <scope>NUCLEOTIDE SEQUENCE</scope>
    <source>
        <strain evidence="2">CHB12</strain>
    </source>
</reference>
<keyword evidence="1" id="KW-0472">Membrane</keyword>
<dbReference type="AlphaFoldDB" id="A0A915YZ51"/>
<gene>
    <name evidence="2" type="ORF">CHRIB12_LOCUS5832</name>
</gene>
<proteinExistence type="predicted"/>
<evidence type="ECO:0000313" key="3">
    <source>
        <dbReference type="Proteomes" id="UP000684084"/>
    </source>
</evidence>
<feature type="transmembrane region" description="Helical" evidence="1">
    <location>
        <begin position="12"/>
        <end position="34"/>
    </location>
</feature>
<accession>A0A915YZ51</accession>
<dbReference type="Proteomes" id="UP000684084">
    <property type="component" value="Unassembled WGS sequence"/>
</dbReference>
<comment type="caution">
    <text evidence="2">The sequence shown here is derived from an EMBL/GenBank/DDBJ whole genome shotgun (WGS) entry which is preliminary data.</text>
</comment>
<name>A0A915YZ51_9GLOM</name>
<protein>
    <submittedName>
        <fullName evidence="2">Uncharacterized protein</fullName>
    </submittedName>
</protein>
<evidence type="ECO:0000256" key="1">
    <source>
        <dbReference type="SAM" id="Phobius"/>
    </source>
</evidence>
<evidence type="ECO:0000313" key="2">
    <source>
        <dbReference type="EMBL" id="CAB5354250.1"/>
    </source>
</evidence>
<sequence length="91" mass="10162">MGNQSERETIIIIVYGNSAMCYPMPAPVSVGYLGRRTKGLQRLKAGEEPALSLGDLGYSLKNNYKINKRQIHFHNVYILIILPSISILLIS</sequence>
<dbReference type="OrthoDB" id="10290325at2759"/>
<dbReference type="EMBL" id="CAGKOT010000009">
    <property type="protein sequence ID" value="CAB5354250.1"/>
    <property type="molecule type" value="Genomic_DNA"/>
</dbReference>
<keyword evidence="1" id="KW-0812">Transmembrane</keyword>
<feature type="transmembrane region" description="Helical" evidence="1">
    <location>
        <begin position="71"/>
        <end position="90"/>
    </location>
</feature>
<keyword evidence="1" id="KW-1133">Transmembrane helix</keyword>